<dbReference type="PANTHER" id="PTHR31707">
    <property type="entry name" value="PECTINESTERASE"/>
    <property type="match status" value="1"/>
</dbReference>
<dbReference type="SUPFAM" id="SSF51126">
    <property type="entry name" value="Pectin lyase-like"/>
    <property type="match status" value="1"/>
</dbReference>
<comment type="pathway">
    <text evidence="1">Glycan metabolism; pectin degradation; 2-dehydro-3-deoxy-D-gluconate from pectin: step 1/5.</text>
</comment>
<organism evidence="5 6">
    <name type="scientific">Trapa natans</name>
    <name type="common">Water chestnut</name>
    <dbReference type="NCBI Taxonomy" id="22666"/>
    <lineage>
        <taxon>Eukaryota</taxon>
        <taxon>Viridiplantae</taxon>
        <taxon>Streptophyta</taxon>
        <taxon>Embryophyta</taxon>
        <taxon>Tracheophyta</taxon>
        <taxon>Spermatophyta</taxon>
        <taxon>Magnoliopsida</taxon>
        <taxon>eudicotyledons</taxon>
        <taxon>Gunneridae</taxon>
        <taxon>Pentapetalae</taxon>
        <taxon>rosids</taxon>
        <taxon>malvids</taxon>
        <taxon>Myrtales</taxon>
        <taxon>Lythraceae</taxon>
        <taxon>Trapa</taxon>
    </lineage>
</organism>
<dbReference type="InterPro" id="IPR012334">
    <property type="entry name" value="Pectin_lyas_fold"/>
</dbReference>
<name>A0AAN7K772_TRANT</name>
<evidence type="ECO:0000313" key="6">
    <source>
        <dbReference type="Proteomes" id="UP001346149"/>
    </source>
</evidence>
<dbReference type="GO" id="GO:0030599">
    <property type="term" value="F:pectinesterase activity"/>
    <property type="evidence" value="ECO:0007669"/>
    <property type="project" value="InterPro"/>
</dbReference>
<dbReference type="InterPro" id="IPR011050">
    <property type="entry name" value="Pectin_lyase_fold/virulence"/>
</dbReference>
<evidence type="ECO:0000259" key="4">
    <source>
        <dbReference type="Pfam" id="PF01095"/>
    </source>
</evidence>
<comment type="caution">
    <text evidence="5">The sequence shown here is derived from an EMBL/GenBank/DDBJ whole genome shotgun (WGS) entry which is preliminary data.</text>
</comment>
<proteinExistence type="predicted"/>
<evidence type="ECO:0000256" key="3">
    <source>
        <dbReference type="ARBA" id="ARBA00023085"/>
    </source>
</evidence>
<dbReference type="Pfam" id="PF01095">
    <property type="entry name" value="Pectinesterase"/>
    <property type="match status" value="1"/>
</dbReference>
<sequence>MQSSISDVIHPAGWYEWNGNFALNTLYYGEYLNSGAGAGTSNRVKWKGFKVITSATEAQGFTAGRFIAGSNWLGSTGFPFSLGL</sequence>
<dbReference type="Gene3D" id="2.160.20.10">
    <property type="entry name" value="Single-stranded right-handed beta-helix, Pectin lyase-like"/>
    <property type="match status" value="1"/>
</dbReference>
<keyword evidence="3" id="KW-0063">Aspartyl esterase</keyword>
<dbReference type="Proteomes" id="UP001346149">
    <property type="component" value="Unassembled WGS sequence"/>
</dbReference>
<reference evidence="5 6" key="1">
    <citation type="journal article" date="2023" name="Hortic Res">
        <title>Pangenome of water caltrop reveals structural variations and asymmetric subgenome divergence after allopolyploidization.</title>
        <authorList>
            <person name="Zhang X."/>
            <person name="Chen Y."/>
            <person name="Wang L."/>
            <person name="Yuan Y."/>
            <person name="Fang M."/>
            <person name="Shi L."/>
            <person name="Lu R."/>
            <person name="Comes H.P."/>
            <person name="Ma Y."/>
            <person name="Chen Y."/>
            <person name="Huang G."/>
            <person name="Zhou Y."/>
            <person name="Zheng Z."/>
            <person name="Qiu Y."/>
        </authorList>
    </citation>
    <scope>NUCLEOTIDE SEQUENCE [LARGE SCALE GENOMIC DNA]</scope>
    <source>
        <strain evidence="5">F231</strain>
    </source>
</reference>
<accession>A0AAN7K772</accession>
<evidence type="ECO:0000313" key="5">
    <source>
        <dbReference type="EMBL" id="KAK4763138.1"/>
    </source>
</evidence>
<evidence type="ECO:0000256" key="1">
    <source>
        <dbReference type="ARBA" id="ARBA00005184"/>
    </source>
</evidence>
<dbReference type="AlphaFoldDB" id="A0AAN7K772"/>
<keyword evidence="2" id="KW-0378">Hydrolase</keyword>
<feature type="domain" description="Pectinesterase catalytic" evidence="4">
    <location>
        <begin position="1"/>
        <end position="69"/>
    </location>
</feature>
<dbReference type="EMBL" id="JAXQNO010000024">
    <property type="protein sequence ID" value="KAK4763138.1"/>
    <property type="molecule type" value="Genomic_DNA"/>
</dbReference>
<keyword evidence="6" id="KW-1185">Reference proteome</keyword>
<gene>
    <name evidence="5" type="ORF">SAY86_008906</name>
</gene>
<dbReference type="InterPro" id="IPR000070">
    <property type="entry name" value="Pectinesterase_cat"/>
</dbReference>
<evidence type="ECO:0000256" key="2">
    <source>
        <dbReference type="ARBA" id="ARBA00022801"/>
    </source>
</evidence>
<dbReference type="GO" id="GO:0042545">
    <property type="term" value="P:cell wall modification"/>
    <property type="evidence" value="ECO:0007669"/>
    <property type="project" value="InterPro"/>
</dbReference>
<protein>
    <recommendedName>
        <fullName evidence="4">Pectinesterase catalytic domain-containing protein</fullName>
    </recommendedName>
</protein>